<gene>
    <name evidence="4" type="ORF">PCOR1329_LOCUS37379</name>
</gene>
<feature type="transmembrane region" description="Helical" evidence="2">
    <location>
        <begin position="20"/>
        <end position="40"/>
    </location>
</feature>
<feature type="domain" description="Mei2-like C-terminal RNA recognition motif" evidence="3">
    <location>
        <begin position="509"/>
        <end position="588"/>
    </location>
</feature>
<feature type="compositionally biased region" description="Low complexity" evidence="1">
    <location>
        <begin position="164"/>
        <end position="179"/>
    </location>
</feature>
<evidence type="ECO:0000256" key="1">
    <source>
        <dbReference type="SAM" id="MobiDB-lite"/>
    </source>
</evidence>
<dbReference type="InterPro" id="IPR035979">
    <property type="entry name" value="RBD_domain_sf"/>
</dbReference>
<feature type="region of interest" description="Disordered" evidence="1">
    <location>
        <begin position="413"/>
        <end position="446"/>
    </location>
</feature>
<keyword evidence="2" id="KW-0472">Membrane</keyword>
<keyword evidence="2" id="KW-1133">Transmembrane helix</keyword>
<dbReference type="Proteomes" id="UP001189429">
    <property type="component" value="Unassembled WGS sequence"/>
</dbReference>
<name>A0ABN9TB22_9DINO</name>
<feature type="transmembrane region" description="Helical" evidence="2">
    <location>
        <begin position="52"/>
        <end position="70"/>
    </location>
</feature>
<reference evidence="4" key="1">
    <citation type="submission" date="2023-10" db="EMBL/GenBank/DDBJ databases">
        <authorList>
            <person name="Chen Y."/>
            <person name="Shah S."/>
            <person name="Dougan E. K."/>
            <person name="Thang M."/>
            <person name="Chan C."/>
        </authorList>
    </citation>
    <scope>NUCLEOTIDE SEQUENCE [LARGE SCALE GENOMIC DNA]</scope>
</reference>
<feature type="compositionally biased region" description="Pro residues" evidence="1">
    <location>
        <begin position="135"/>
        <end position="163"/>
    </location>
</feature>
<protein>
    <recommendedName>
        <fullName evidence="3">Mei2-like C-terminal RNA recognition motif domain-containing protein</fullName>
    </recommendedName>
</protein>
<feature type="compositionally biased region" description="Basic and acidic residues" evidence="1">
    <location>
        <begin position="251"/>
        <end position="266"/>
    </location>
</feature>
<comment type="caution">
    <text evidence="4">The sequence shown here is derived from an EMBL/GenBank/DDBJ whole genome shotgun (WGS) entry which is preliminary data.</text>
</comment>
<evidence type="ECO:0000313" key="4">
    <source>
        <dbReference type="EMBL" id="CAK0842717.1"/>
    </source>
</evidence>
<accession>A0ABN9TB22</accession>
<dbReference type="SUPFAM" id="SSF54928">
    <property type="entry name" value="RNA-binding domain, RBD"/>
    <property type="match status" value="1"/>
</dbReference>
<dbReference type="EMBL" id="CAUYUJ010014531">
    <property type="protein sequence ID" value="CAK0842717.1"/>
    <property type="molecule type" value="Genomic_DNA"/>
</dbReference>
<feature type="compositionally biased region" description="Polar residues" evidence="1">
    <location>
        <begin position="241"/>
        <end position="250"/>
    </location>
</feature>
<dbReference type="InterPro" id="IPR007201">
    <property type="entry name" value="Mei2-like_Rrm_C"/>
</dbReference>
<keyword evidence="5" id="KW-1185">Reference proteome</keyword>
<organism evidence="4 5">
    <name type="scientific">Prorocentrum cordatum</name>
    <dbReference type="NCBI Taxonomy" id="2364126"/>
    <lineage>
        <taxon>Eukaryota</taxon>
        <taxon>Sar</taxon>
        <taxon>Alveolata</taxon>
        <taxon>Dinophyceae</taxon>
        <taxon>Prorocentrales</taxon>
        <taxon>Prorocentraceae</taxon>
        <taxon>Prorocentrum</taxon>
    </lineage>
</organism>
<feature type="region of interest" description="Disordered" evidence="1">
    <location>
        <begin position="77"/>
        <end position="272"/>
    </location>
</feature>
<feature type="compositionally biased region" description="Low complexity" evidence="1">
    <location>
        <begin position="77"/>
        <end position="95"/>
    </location>
</feature>
<dbReference type="Pfam" id="PF04059">
    <property type="entry name" value="RRM_2"/>
    <property type="match status" value="1"/>
</dbReference>
<evidence type="ECO:0000256" key="2">
    <source>
        <dbReference type="SAM" id="Phobius"/>
    </source>
</evidence>
<keyword evidence="2" id="KW-0812">Transmembrane</keyword>
<proteinExistence type="predicted"/>
<evidence type="ECO:0000259" key="3">
    <source>
        <dbReference type="Pfam" id="PF04059"/>
    </source>
</evidence>
<sequence>MPQLASWMPSTRNANLANYVYTAAVFAAVCVGADLLISCLSQLSDAQVQNTLFAVVLSVGAFVAGSVNAGHKKAHAKAAPAKKLAAPAKKPVQAKGITREGEHKARQAAKRLAEARGAGPVAAPSQSNPAAEPKPAQPPPAEPQPAAPPPAAPQPAAPQPAAPQPAETQPAGPQAAEPQPAAPQPAEPQPAGQQAAEPHAAAPSPAEPAAERGASYAAQAAESQPELPQMPLKKAPRYAGRSSTDPQVPTKSEDTTSKAARDDRTRQSGVDTCVVEQPRQQGVASMVLDMPECVRSNDAVMALKLFDHLLQADLDYDCMATAIPEATRISFFTLVAEQFGDERLRRDGLHILAAVQAHGVQPPHILQNRLICAWGGTLPQQVLDYFVKMREDGIALSSAACRCIMADVVGSTGGKACSPPVDAATSQDDSVRDGAEEDDPDVARHAATERTSLRREASTFVPKCLEGPWQVQPEESTVCSWVPRPPPGLCDEFPQVDTQQMGYQYDDGTTIILRNLPCPFLRDNLIALMDAKGFAGFYDFVYLPVDFKTGMGLGYAFVNILTEEVRRFALAFDGFKDWPRYASGADLSRPRVSAKICAVDMSRTQGLFANVERYRNSPLMSDEVPDRFRPVLFNGTERVPFPEPTRELPRVLHKSIEW</sequence>
<evidence type="ECO:0000313" key="5">
    <source>
        <dbReference type="Proteomes" id="UP001189429"/>
    </source>
</evidence>
<feature type="compositionally biased region" description="Low complexity" evidence="1">
    <location>
        <begin position="189"/>
        <end position="214"/>
    </location>
</feature>